<evidence type="ECO:0000313" key="2">
    <source>
        <dbReference type="Proteomes" id="UP000072578"/>
    </source>
</evidence>
<dbReference type="AlphaFoldDB" id="A0A139RDM0"/>
<organism evidence="1 2">
    <name type="scientific">Streptococcus infantis</name>
    <dbReference type="NCBI Taxonomy" id="68892"/>
    <lineage>
        <taxon>Bacteria</taxon>
        <taxon>Bacillati</taxon>
        <taxon>Bacillota</taxon>
        <taxon>Bacilli</taxon>
        <taxon>Lactobacillales</taxon>
        <taxon>Streptococcaceae</taxon>
        <taxon>Streptococcus</taxon>
    </lineage>
</organism>
<accession>A0A139RDM0</accession>
<proteinExistence type="predicted"/>
<comment type="caution">
    <text evidence="1">The sequence shown here is derived from an EMBL/GenBank/DDBJ whole genome shotgun (WGS) entry which is preliminary data.</text>
</comment>
<dbReference type="PATRIC" id="fig|68892.8.peg.1394"/>
<sequence>MIDFIEFKERLLSLKETLRRVKKINGSLADEPEKHRHFATEIEISYADLRNIYESSELNLMIEYYTFSEQLVKELVFSILTVESSKENKHLEKFLKNSFRRNRYSPKSEFKDIKDILDKYIQTNNEKIKFLLFNTDSDFTKIHDSLIRARHSYAHNSKKPDFSISEYVERSIPSLDFLLNEFINIESNLESRLSLQKLIIETYNKKKQLDKLDIRASNYKNSLKDFKNKLKSIVNYQDQLESTSSIYTEIFEQSEKYRTLDLRLSKSTLKTKLEEIKFVLKHE</sequence>
<gene>
    <name evidence="1" type="ORF">SINDD18_01255</name>
</gene>
<reference evidence="1 2" key="1">
    <citation type="submission" date="2016-01" db="EMBL/GenBank/DDBJ databases">
        <title>Highly variable Streptococcus oralis are common among viridans streptococci isolated from primates.</title>
        <authorList>
            <person name="Denapaite D."/>
            <person name="Rieger M."/>
            <person name="Koendgen S."/>
            <person name="Brueckner R."/>
            <person name="Ochigava I."/>
            <person name="Kappeler P."/>
            <person name="Maetz-Rensing K."/>
            <person name="Leendertz F."/>
            <person name="Hakenbeck R."/>
        </authorList>
    </citation>
    <scope>NUCLEOTIDE SEQUENCE [LARGE SCALE GENOMIC DNA]</scope>
    <source>
        <strain evidence="1 2">DD18</strain>
    </source>
</reference>
<name>A0A139RDM0_9STRE</name>
<protein>
    <submittedName>
        <fullName evidence="1">Uncharacterized protein</fullName>
    </submittedName>
</protein>
<dbReference type="RefSeq" id="WP_061863547.1">
    <property type="nucleotide sequence ID" value="NZ_KQ970821.1"/>
</dbReference>
<dbReference type="Proteomes" id="UP000072578">
    <property type="component" value="Unassembled WGS sequence"/>
</dbReference>
<dbReference type="EMBL" id="LQZF01000141">
    <property type="protein sequence ID" value="KXU12861.1"/>
    <property type="molecule type" value="Genomic_DNA"/>
</dbReference>
<evidence type="ECO:0000313" key="1">
    <source>
        <dbReference type="EMBL" id="KXU12861.1"/>
    </source>
</evidence>